<reference evidence="2" key="1">
    <citation type="submission" date="2020-12" db="EMBL/GenBank/DDBJ databases">
        <title>Vagococcus allomyrinae sp. nov. and Enterococcus lavae sp. nov., isolated from the larvae of Allomyrina dichotoma.</title>
        <authorList>
            <person name="Lee S.D."/>
        </authorList>
    </citation>
    <scope>NUCLEOTIDE SEQUENCE</scope>
    <source>
        <strain evidence="2">BWB3-3</strain>
    </source>
</reference>
<protein>
    <recommendedName>
        <fullName evidence="1">Resolvase/invertase-type recombinase catalytic domain-containing protein</fullName>
    </recommendedName>
</protein>
<evidence type="ECO:0000313" key="2">
    <source>
        <dbReference type="EMBL" id="MBP1042605.1"/>
    </source>
</evidence>
<gene>
    <name evidence="2" type="ORF">I6N95_16435</name>
</gene>
<dbReference type="Pfam" id="PF00239">
    <property type="entry name" value="Resolvase"/>
    <property type="match status" value="1"/>
</dbReference>
<dbReference type="GO" id="GO:0003677">
    <property type="term" value="F:DNA binding"/>
    <property type="evidence" value="ECO:0007669"/>
    <property type="project" value="InterPro"/>
</dbReference>
<dbReference type="InterPro" id="IPR036162">
    <property type="entry name" value="Resolvase-like_N_sf"/>
</dbReference>
<feature type="domain" description="Resolvase/invertase-type recombinase catalytic" evidence="1">
    <location>
        <begin position="26"/>
        <end position="123"/>
    </location>
</feature>
<dbReference type="InterPro" id="IPR006119">
    <property type="entry name" value="Resolv_N"/>
</dbReference>
<accession>A0A940P7Q5</accession>
<dbReference type="RefSeq" id="WP_209529933.1">
    <property type="nucleotide sequence ID" value="NZ_JAEEGA010000011.1"/>
</dbReference>
<sequence length="174" mass="19837">MKIGFIRNAGKASQMASFCDIVMLETKTTPIAEQLLTLVNDHSQQEIIFYSIEDLRMQIVQLLPFLTKVIEHETKVSFVERQLLPTLDDDTFIKSLFDIAVLEKAVLSRRTQEAVSTARRNGKAIGRPTIDQSIVKQIYFLYNKQGRSIREVAALCEVSIGTVHKYLMMEKEAK</sequence>
<evidence type="ECO:0000313" key="3">
    <source>
        <dbReference type="Proteomes" id="UP000674938"/>
    </source>
</evidence>
<dbReference type="Proteomes" id="UP000674938">
    <property type="component" value="Unassembled WGS sequence"/>
</dbReference>
<evidence type="ECO:0000259" key="1">
    <source>
        <dbReference type="Pfam" id="PF00239"/>
    </source>
</evidence>
<keyword evidence="3" id="KW-1185">Reference proteome</keyword>
<organism evidence="2 3">
    <name type="scientific">Vagococcus allomyrinae</name>
    <dbReference type="NCBI Taxonomy" id="2794353"/>
    <lineage>
        <taxon>Bacteria</taxon>
        <taxon>Bacillati</taxon>
        <taxon>Bacillota</taxon>
        <taxon>Bacilli</taxon>
        <taxon>Lactobacillales</taxon>
        <taxon>Enterococcaceae</taxon>
        <taxon>Vagococcus</taxon>
    </lineage>
</organism>
<dbReference type="Gene3D" id="3.40.50.1390">
    <property type="entry name" value="Resolvase, N-terminal catalytic domain"/>
    <property type="match status" value="1"/>
</dbReference>
<dbReference type="AlphaFoldDB" id="A0A940P7Q5"/>
<comment type="caution">
    <text evidence="2">The sequence shown here is derived from an EMBL/GenBank/DDBJ whole genome shotgun (WGS) entry which is preliminary data.</text>
</comment>
<dbReference type="EMBL" id="JAEEGA010000011">
    <property type="protein sequence ID" value="MBP1042605.1"/>
    <property type="molecule type" value="Genomic_DNA"/>
</dbReference>
<name>A0A940P7Q5_9ENTE</name>
<dbReference type="GO" id="GO:0000150">
    <property type="term" value="F:DNA strand exchange activity"/>
    <property type="evidence" value="ECO:0007669"/>
    <property type="project" value="InterPro"/>
</dbReference>
<proteinExistence type="predicted"/>